<accession>A0ABT6BC33</accession>
<evidence type="ECO:0000313" key="1">
    <source>
        <dbReference type="EMBL" id="MDF4025685.1"/>
    </source>
</evidence>
<dbReference type="EMBL" id="JARJJS010000002">
    <property type="protein sequence ID" value="MDF4025685.1"/>
    <property type="molecule type" value="Genomic_DNA"/>
</dbReference>
<dbReference type="PIRSF" id="PIRSF037205">
    <property type="entry name" value="UCP037205"/>
    <property type="match status" value="1"/>
</dbReference>
<sequence>MQKKSDLPTKVCPRCGRPFTWRRKWARDWEQVVYCSERCRRSKSTRPGAADEVG</sequence>
<proteinExistence type="predicted"/>
<comment type="caution">
    <text evidence="1">The sequence shown here is derived from an EMBL/GenBank/DDBJ whole genome shotgun (WGS) entry which is preliminary data.</text>
</comment>
<dbReference type="Proteomes" id="UP001528850">
    <property type="component" value="Unassembled WGS sequence"/>
</dbReference>
<reference evidence="1 2" key="1">
    <citation type="journal article" date="2024" name="Curr. Microbiol.">
        <title>Luteibacter sahnii sp. nov., A Novel Yellow-Colored Xanthomonadin Pigment Producing Probiotic Bacterium from Healthy Rice Seed Microbiome.</title>
        <authorList>
            <person name="Jaiswal G."/>
            <person name="Rana R."/>
            <person name="Nayak P.K."/>
            <person name="Chouhan R."/>
            <person name="Gandhi S.G."/>
            <person name="Patel H.K."/>
            <person name="Patil P.B."/>
        </authorList>
    </citation>
    <scope>NUCLEOTIDE SEQUENCE [LARGE SCALE GENOMIC DNA]</scope>
    <source>
        <strain evidence="1 2">PPL201</strain>
    </source>
</reference>
<evidence type="ECO:0000313" key="2">
    <source>
        <dbReference type="Proteomes" id="UP001528850"/>
    </source>
</evidence>
<name>A0ABT6BC33_9GAMM</name>
<protein>
    <submittedName>
        <fullName evidence="1">DUF2256 domain-containing protein</fullName>
    </submittedName>
</protein>
<gene>
    <name evidence="1" type="ORF">P3W24_11980</name>
</gene>
<dbReference type="PANTHER" id="PTHR37463:SF1">
    <property type="entry name" value="DUF2256 DOMAIN-CONTAINING PROTEIN"/>
    <property type="match status" value="1"/>
</dbReference>
<keyword evidence="2" id="KW-1185">Reference proteome</keyword>
<organism evidence="1 2">
    <name type="scientific">Luteibacter sahnii</name>
    <dbReference type="NCBI Taxonomy" id="3021977"/>
    <lineage>
        <taxon>Bacteria</taxon>
        <taxon>Pseudomonadati</taxon>
        <taxon>Pseudomonadota</taxon>
        <taxon>Gammaproteobacteria</taxon>
        <taxon>Lysobacterales</taxon>
        <taxon>Rhodanobacteraceae</taxon>
        <taxon>Luteibacter</taxon>
    </lineage>
</organism>
<dbReference type="PANTHER" id="PTHR37463">
    <property type="entry name" value="GSL3115 PROTEIN"/>
    <property type="match status" value="1"/>
</dbReference>
<dbReference type="InterPro" id="IPR017136">
    <property type="entry name" value="UCP037205"/>
</dbReference>
<dbReference type="Pfam" id="PF10013">
    <property type="entry name" value="DUF2256"/>
    <property type="match status" value="1"/>
</dbReference>